<dbReference type="EMBL" id="KZ613961">
    <property type="protein sequence ID" value="PMD31809.1"/>
    <property type="molecule type" value="Genomic_DNA"/>
</dbReference>
<sequence length="251" mass="27161">MDKGKEHLQSQYENEVAEHHEAPPAYNVGTSTSFGSALGKTVTIDPTGSSVIELPPGSAPPMYTFSKSLLEVGSLSSSVTVSRPDASGSTLAVYAIADRFISPLHMTRPFFRHVTVARSSGIFTAVGLRKIQWTFLTQTPIPVDDPNNPTRGAPIGMFMSVLGSDGIGIEKDLLRCFDGKWVDENDQVVALAREGGAECEGMPVLSVTEGLHQEVMDFLISAWCVTLCGELGKRVHHHHHHKHSSQDQVIA</sequence>
<organism evidence="1 2">
    <name type="scientific">Hyaloscypha variabilis (strain UAMH 11265 / GT02V1 / F)</name>
    <name type="common">Meliniomyces variabilis</name>
    <dbReference type="NCBI Taxonomy" id="1149755"/>
    <lineage>
        <taxon>Eukaryota</taxon>
        <taxon>Fungi</taxon>
        <taxon>Dikarya</taxon>
        <taxon>Ascomycota</taxon>
        <taxon>Pezizomycotina</taxon>
        <taxon>Leotiomycetes</taxon>
        <taxon>Helotiales</taxon>
        <taxon>Hyaloscyphaceae</taxon>
        <taxon>Hyaloscypha</taxon>
        <taxon>Hyaloscypha variabilis</taxon>
    </lineage>
</organism>
<keyword evidence="2" id="KW-1185">Reference proteome</keyword>
<gene>
    <name evidence="1" type="ORF">L207DRAFT_640617</name>
</gene>
<reference evidence="1 2" key="1">
    <citation type="submission" date="2016-04" db="EMBL/GenBank/DDBJ databases">
        <title>A degradative enzymes factory behind the ericoid mycorrhizal symbiosis.</title>
        <authorList>
            <consortium name="DOE Joint Genome Institute"/>
            <person name="Martino E."/>
            <person name="Morin E."/>
            <person name="Grelet G."/>
            <person name="Kuo A."/>
            <person name="Kohler A."/>
            <person name="Daghino S."/>
            <person name="Barry K."/>
            <person name="Choi C."/>
            <person name="Cichocki N."/>
            <person name="Clum A."/>
            <person name="Copeland A."/>
            <person name="Hainaut M."/>
            <person name="Haridas S."/>
            <person name="Labutti K."/>
            <person name="Lindquist E."/>
            <person name="Lipzen A."/>
            <person name="Khouja H.-R."/>
            <person name="Murat C."/>
            <person name="Ohm R."/>
            <person name="Olson A."/>
            <person name="Spatafora J."/>
            <person name="Veneault-Fourrey C."/>
            <person name="Henrissat B."/>
            <person name="Grigoriev I."/>
            <person name="Martin F."/>
            <person name="Perotto S."/>
        </authorList>
    </citation>
    <scope>NUCLEOTIDE SEQUENCE [LARGE SCALE GENOMIC DNA]</scope>
    <source>
        <strain evidence="1 2">F</strain>
    </source>
</reference>
<evidence type="ECO:0000313" key="2">
    <source>
        <dbReference type="Proteomes" id="UP000235786"/>
    </source>
</evidence>
<name>A0A2J6QZZ3_HYAVF</name>
<evidence type="ECO:0000313" key="1">
    <source>
        <dbReference type="EMBL" id="PMD31809.1"/>
    </source>
</evidence>
<accession>A0A2J6QZZ3</accession>
<dbReference type="Proteomes" id="UP000235786">
    <property type="component" value="Unassembled WGS sequence"/>
</dbReference>
<proteinExistence type="predicted"/>
<dbReference type="OrthoDB" id="4196148at2759"/>
<dbReference type="AlphaFoldDB" id="A0A2J6QZZ3"/>
<protein>
    <submittedName>
        <fullName evidence="1">Uncharacterized protein</fullName>
    </submittedName>
</protein>